<gene>
    <name evidence="3" type="ORF">UABAM_00159</name>
</gene>
<evidence type="ECO:0000313" key="3">
    <source>
        <dbReference type="EMBL" id="BBM81820.1"/>
    </source>
</evidence>
<dbReference type="Gene3D" id="3.40.30.10">
    <property type="entry name" value="Glutaredoxin"/>
    <property type="match status" value="1"/>
</dbReference>
<dbReference type="SFLD" id="SFLDS00019">
    <property type="entry name" value="Glutathione_Transferase_(cytos"/>
    <property type="match status" value="1"/>
</dbReference>
<feature type="domain" description="GST N-terminal" evidence="1">
    <location>
        <begin position="1"/>
        <end position="82"/>
    </location>
</feature>
<dbReference type="InterPro" id="IPR004045">
    <property type="entry name" value="Glutathione_S-Trfase_N"/>
</dbReference>
<dbReference type="CDD" id="cd03046">
    <property type="entry name" value="GST_N_GTT1_like"/>
    <property type="match status" value="1"/>
</dbReference>
<dbReference type="InterPro" id="IPR040079">
    <property type="entry name" value="Glutathione_S-Trfase"/>
</dbReference>
<evidence type="ECO:0000259" key="2">
    <source>
        <dbReference type="PROSITE" id="PS50405"/>
    </source>
</evidence>
<evidence type="ECO:0000259" key="1">
    <source>
        <dbReference type="PROSITE" id="PS50404"/>
    </source>
</evidence>
<dbReference type="InterPro" id="IPR036249">
    <property type="entry name" value="Thioredoxin-like_sf"/>
</dbReference>
<dbReference type="Pfam" id="PF13410">
    <property type="entry name" value="GST_C_2"/>
    <property type="match status" value="1"/>
</dbReference>
<accession>A0A5S9IHU1</accession>
<keyword evidence="3" id="KW-0808">Transferase</keyword>
<dbReference type="PROSITE" id="PS50405">
    <property type="entry name" value="GST_CTER"/>
    <property type="match status" value="1"/>
</dbReference>
<dbReference type="PROSITE" id="PS50404">
    <property type="entry name" value="GST_NTER"/>
    <property type="match status" value="1"/>
</dbReference>
<feature type="domain" description="GST C-terminal" evidence="2">
    <location>
        <begin position="88"/>
        <end position="208"/>
    </location>
</feature>
<sequence>MAIKIYFFGPMDRSGRVRWLLAEMGVAYEDHRLDYQKQEHKSEEYLKINPLGAIPAIEEDGKVLTESGAICVYLADKYQDKQLAPALDSPHRGKFMQWMFMIPASIEPILNDGFKSSQLPEDERNKAFAQIVEKFNPVLDMISDHLGEQDYFIDNKFSAVDVMLASTLNWANNFKLIQDRPNVESYLARMKDREAAQKVGVFLPITPPSKDDE</sequence>
<dbReference type="PANTHER" id="PTHR44051">
    <property type="entry name" value="GLUTATHIONE S-TRANSFERASE-RELATED"/>
    <property type="match status" value="1"/>
</dbReference>
<dbReference type="GO" id="GO:0016740">
    <property type="term" value="F:transferase activity"/>
    <property type="evidence" value="ECO:0007669"/>
    <property type="project" value="UniProtKB-KW"/>
</dbReference>
<dbReference type="RefSeq" id="WP_173013055.1">
    <property type="nucleotide sequence ID" value="NZ_AP019860.1"/>
</dbReference>
<dbReference type="SFLD" id="SFLDG00358">
    <property type="entry name" value="Main_(cytGST)"/>
    <property type="match status" value="1"/>
</dbReference>
<dbReference type="SUPFAM" id="SSF47616">
    <property type="entry name" value="GST C-terminal domain-like"/>
    <property type="match status" value="1"/>
</dbReference>
<dbReference type="SFLD" id="SFLDG01150">
    <property type="entry name" value="Main.1:_Beta-like"/>
    <property type="match status" value="1"/>
</dbReference>
<organism evidence="3 4">
    <name type="scientific">Uabimicrobium amorphum</name>
    <dbReference type="NCBI Taxonomy" id="2596890"/>
    <lineage>
        <taxon>Bacteria</taxon>
        <taxon>Pseudomonadati</taxon>
        <taxon>Planctomycetota</taxon>
        <taxon>Candidatus Uabimicrobiia</taxon>
        <taxon>Candidatus Uabimicrobiales</taxon>
        <taxon>Candidatus Uabimicrobiaceae</taxon>
        <taxon>Candidatus Uabimicrobium</taxon>
    </lineage>
</organism>
<dbReference type="Proteomes" id="UP000326354">
    <property type="component" value="Chromosome"/>
</dbReference>
<proteinExistence type="predicted"/>
<dbReference type="AlphaFoldDB" id="A0A5S9IHU1"/>
<dbReference type="PANTHER" id="PTHR44051:SF8">
    <property type="entry name" value="GLUTATHIONE S-TRANSFERASE GSTA"/>
    <property type="match status" value="1"/>
</dbReference>
<name>A0A5S9IHU1_UABAM</name>
<protein>
    <submittedName>
        <fullName evidence="3">Glutathione S-transferase</fullName>
    </submittedName>
</protein>
<dbReference type="InterPro" id="IPR036282">
    <property type="entry name" value="Glutathione-S-Trfase_C_sf"/>
</dbReference>
<dbReference type="Gene3D" id="1.20.1050.10">
    <property type="match status" value="1"/>
</dbReference>
<dbReference type="CDD" id="cd03207">
    <property type="entry name" value="GST_C_8"/>
    <property type="match status" value="1"/>
</dbReference>
<dbReference type="EMBL" id="AP019860">
    <property type="protein sequence ID" value="BBM81820.1"/>
    <property type="molecule type" value="Genomic_DNA"/>
</dbReference>
<keyword evidence="4" id="KW-1185">Reference proteome</keyword>
<dbReference type="InterPro" id="IPR010987">
    <property type="entry name" value="Glutathione-S-Trfase_C-like"/>
</dbReference>
<dbReference type="Pfam" id="PF02798">
    <property type="entry name" value="GST_N"/>
    <property type="match status" value="1"/>
</dbReference>
<dbReference type="KEGG" id="uam:UABAM_00159"/>
<evidence type="ECO:0000313" key="4">
    <source>
        <dbReference type="Proteomes" id="UP000326354"/>
    </source>
</evidence>
<dbReference type="SUPFAM" id="SSF52833">
    <property type="entry name" value="Thioredoxin-like"/>
    <property type="match status" value="1"/>
</dbReference>
<reference evidence="3 4" key="1">
    <citation type="submission" date="2019-08" db="EMBL/GenBank/DDBJ databases">
        <title>Complete genome sequence of Candidatus Uab amorphum.</title>
        <authorList>
            <person name="Shiratori T."/>
            <person name="Suzuki S."/>
            <person name="Kakizawa Y."/>
            <person name="Ishida K."/>
        </authorList>
    </citation>
    <scope>NUCLEOTIDE SEQUENCE [LARGE SCALE GENOMIC DNA]</scope>
    <source>
        <strain evidence="3 4">SRT547</strain>
    </source>
</reference>